<dbReference type="PROSITE" id="PS50112">
    <property type="entry name" value="PAS"/>
    <property type="match status" value="3"/>
</dbReference>
<evidence type="ECO:0000259" key="5">
    <source>
        <dbReference type="PROSITE" id="PS50887"/>
    </source>
</evidence>
<protein>
    <submittedName>
        <fullName evidence="6">EAL domain-containing protein</fullName>
    </submittedName>
</protein>
<dbReference type="PANTHER" id="PTHR44757">
    <property type="entry name" value="DIGUANYLATE CYCLASE DGCP"/>
    <property type="match status" value="1"/>
</dbReference>
<dbReference type="CDD" id="cd01949">
    <property type="entry name" value="GGDEF"/>
    <property type="match status" value="1"/>
</dbReference>
<evidence type="ECO:0000259" key="2">
    <source>
        <dbReference type="PROSITE" id="PS50112"/>
    </source>
</evidence>
<dbReference type="Pfam" id="PF08447">
    <property type="entry name" value="PAS_3"/>
    <property type="match status" value="1"/>
</dbReference>
<dbReference type="InterPro" id="IPR013656">
    <property type="entry name" value="PAS_4"/>
</dbReference>
<dbReference type="PANTHER" id="PTHR44757:SF2">
    <property type="entry name" value="BIOFILM ARCHITECTURE MAINTENANCE PROTEIN MBAA"/>
    <property type="match status" value="1"/>
</dbReference>
<gene>
    <name evidence="6" type="ORF">DOP62_07680</name>
</gene>
<dbReference type="SUPFAM" id="SSF55073">
    <property type="entry name" value="Nucleotide cyclase"/>
    <property type="match status" value="1"/>
</dbReference>
<dbReference type="InterPro" id="IPR001633">
    <property type="entry name" value="EAL_dom"/>
</dbReference>
<dbReference type="InterPro" id="IPR000160">
    <property type="entry name" value="GGDEF_dom"/>
</dbReference>
<dbReference type="Pfam" id="PF00990">
    <property type="entry name" value="GGDEF"/>
    <property type="match status" value="1"/>
</dbReference>
<dbReference type="InterPro" id="IPR043128">
    <property type="entry name" value="Rev_trsase/Diguanyl_cyclase"/>
</dbReference>
<dbReference type="Gene3D" id="3.30.70.270">
    <property type="match status" value="1"/>
</dbReference>
<dbReference type="PROSITE" id="PS50113">
    <property type="entry name" value="PAC"/>
    <property type="match status" value="3"/>
</dbReference>
<feature type="domain" description="EAL" evidence="4">
    <location>
        <begin position="979"/>
        <end position="1233"/>
    </location>
</feature>
<feature type="domain" description="GGDEF" evidence="5">
    <location>
        <begin position="837"/>
        <end position="970"/>
    </location>
</feature>
<dbReference type="SMART" id="SM00091">
    <property type="entry name" value="PAS"/>
    <property type="match status" value="6"/>
</dbReference>
<dbReference type="AlphaFoldDB" id="A0AAN1QNS7"/>
<dbReference type="PROSITE" id="PS50883">
    <property type="entry name" value="EAL"/>
    <property type="match status" value="1"/>
</dbReference>
<evidence type="ECO:0000256" key="1">
    <source>
        <dbReference type="SAM" id="Phobius"/>
    </source>
</evidence>
<dbReference type="NCBIfam" id="TIGR00229">
    <property type="entry name" value="sensory_box"/>
    <property type="match status" value="1"/>
</dbReference>
<feature type="domain" description="PAS" evidence="2">
    <location>
        <begin position="316"/>
        <end position="367"/>
    </location>
</feature>
<dbReference type="SMART" id="SM00052">
    <property type="entry name" value="EAL"/>
    <property type="match status" value="1"/>
</dbReference>
<accession>A0AAN1QNS7</accession>
<dbReference type="SUPFAM" id="SSF55785">
    <property type="entry name" value="PYP-like sensor domain (PAS domain)"/>
    <property type="match status" value="5"/>
</dbReference>
<dbReference type="Pfam" id="PF00563">
    <property type="entry name" value="EAL"/>
    <property type="match status" value="1"/>
</dbReference>
<feature type="transmembrane region" description="Helical" evidence="1">
    <location>
        <begin position="20"/>
        <end position="42"/>
    </location>
</feature>
<organism evidence="6 7">
    <name type="scientific">Synechococcus elongatus PCC 11801</name>
    <dbReference type="NCBI Taxonomy" id="2219813"/>
    <lineage>
        <taxon>Bacteria</taxon>
        <taxon>Bacillati</taxon>
        <taxon>Cyanobacteriota</taxon>
        <taxon>Cyanophyceae</taxon>
        <taxon>Synechococcales</taxon>
        <taxon>Synechococcaceae</taxon>
        <taxon>Synechococcus</taxon>
    </lineage>
</organism>
<dbReference type="InterPro" id="IPR035965">
    <property type="entry name" value="PAS-like_dom_sf"/>
</dbReference>
<dbReference type="Pfam" id="PF13188">
    <property type="entry name" value="PAS_8"/>
    <property type="match status" value="1"/>
</dbReference>
<feature type="domain" description="PAC" evidence="3">
    <location>
        <begin position="377"/>
        <end position="429"/>
    </location>
</feature>
<proteinExistence type="predicted"/>
<dbReference type="SUPFAM" id="SSF141868">
    <property type="entry name" value="EAL domain-like"/>
    <property type="match status" value="1"/>
</dbReference>
<dbReference type="InterPro" id="IPR052155">
    <property type="entry name" value="Biofilm_reg_signaling"/>
</dbReference>
<dbReference type="SMART" id="SM00086">
    <property type="entry name" value="PAC"/>
    <property type="match status" value="2"/>
</dbReference>
<dbReference type="InterPro" id="IPR035919">
    <property type="entry name" value="EAL_sf"/>
</dbReference>
<feature type="domain" description="PAS" evidence="2">
    <location>
        <begin position="677"/>
        <end position="750"/>
    </location>
</feature>
<evidence type="ECO:0000313" key="7">
    <source>
        <dbReference type="Proteomes" id="UP000267249"/>
    </source>
</evidence>
<name>A0AAN1QNS7_SYNEL</name>
<dbReference type="EMBL" id="CP030139">
    <property type="protein sequence ID" value="AZB72603.1"/>
    <property type="molecule type" value="Genomic_DNA"/>
</dbReference>
<dbReference type="InterPro" id="IPR001610">
    <property type="entry name" value="PAC"/>
</dbReference>
<dbReference type="Gene3D" id="3.30.450.20">
    <property type="entry name" value="PAS domain"/>
    <property type="match status" value="5"/>
</dbReference>
<evidence type="ECO:0000313" key="6">
    <source>
        <dbReference type="EMBL" id="AZB72603.1"/>
    </source>
</evidence>
<dbReference type="Proteomes" id="UP000267249">
    <property type="component" value="Chromosome"/>
</dbReference>
<dbReference type="FunFam" id="3.20.20.450:FF:000001">
    <property type="entry name" value="Cyclic di-GMP phosphodiesterase yahA"/>
    <property type="match status" value="1"/>
</dbReference>
<dbReference type="InterPro" id="IPR013655">
    <property type="entry name" value="PAS_fold_3"/>
</dbReference>
<dbReference type="PROSITE" id="PS50887">
    <property type="entry name" value="GGDEF"/>
    <property type="match status" value="1"/>
</dbReference>
<evidence type="ECO:0000259" key="3">
    <source>
        <dbReference type="PROSITE" id="PS50113"/>
    </source>
</evidence>
<dbReference type="InterPro" id="IPR000014">
    <property type="entry name" value="PAS"/>
</dbReference>
<dbReference type="Pfam" id="PF13426">
    <property type="entry name" value="PAS_9"/>
    <property type="match status" value="1"/>
</dbReference>
<dbReference type="SMART" id="SM00267">
    <property type="entry name" value="GGDEF"/>
    <property type="match status" value="1"/>
</dbReference>
<dbReference type="CDD" id="cd00130">
    <property type="entry name" value="PAS"/>
    <property type="match status" value="3"/>
</dbReference>
<reference evidence="6 7" key="1">
    <citation type="journal article" date="2018" name="Sci. Rep.">
        <title>Genome Features and Biochemical Characteristics of a Robust, Fast Growing and Naturally Transformable Cyanobacterium Synechococcus elongatus PCC 11801 Isolated from India.</title>
        <authorList>
            <person name="Jaiswal D."/>
            <person name="Sengupta A."/>
            <person name="Sohoni S."/>
            <person name="Sengupta S."/>
            <person name="Phadnavis A.G."/>
            <person name="Pakrasi H.B."/>
            <person name="Wangikar P.P."/>
        </authorList>
    </citation>
    <scope>NUCLEOTIDE SEQUENCE [LARGE SCALE GENOMIC DNA]</scope>
    <source>
        <strain evidence="6 7">PCC 11801</strain>
    </source>
</reference>
<keyword evidence="1" id="KW-0472">Membrane</keyword>
<feature type="domain" description="PAC" evidence="3">
    <location>
        <begin position="751"/>
        <end position="805"/>
    </location>
</feature>
<keyword evidence="1" id="KW-1133">Transmembrane helix</keyword>
<dbReference type="CDD" id="cd01948">
    <property type="entry name" value="EAL"/>
    <property type="match status" value="1"/>
</dbReference>
<dbReference type="Pfam" id="PF08448">
    <property type="entry name" value="PAS_4"/>
    <property type="match status" value="1"/>
</dbReference>
<dbReference type="InterPro" id="IPR000700">
    <property type="entry name" value="PAS-assoc_C"/>
</dbReference>
<dbReference type="InterPro" id="IPR029787">
    <property type="entry name" value="Nucleotide_cyclase"/>
</dbReference>
<feature type="domain" description="PAC" evidence="3">
    <location>
        <begin position="628"/>
        <end position="680"/>
    </location>
</feature>
<evidence type="ECO:0000259" key="4">
    <source>
        <dbReference type="PROSITE" id="PS50883"/>
    </source>
</evidence>
<dbReference type="Gene3D" id="3.20.20.450">
    <property type="entry name" value="EAL domain"/>
    <property type="match status" value="1"/>
</dbReference>
<sequence length="1237" mass="140265">MRWMRSRFSWQTPQRALMIAACYGVAGLIWILGTDLLLHTWFGAEERFWHWSTVKDLLYFSFSALVLYVLLRHWQAIQSLRLSHQERRLQQLVGLFDGNPAPLWLVEAQSLRILDRNAAAAAWGGVTYLQELAPRSQPFKQWSEHPDVLSLVLDLQTPSGQVRTMELRRCAYPDPAAWLVTAIDNSELKIWQQLTQVGYWELDAQCQRLQTSPLVNQILGRPEDQGIWTWQRWLDCFDAGDRDRLQQDLTTALQTGRSLQATYRLASQNTEVEFIELRALPIKDLSGTVRSLRGALEPQHQAPTNPLDPLPLSLDQPAVLRRILEAIPDPVYIKNYKGEIILQNRACLDLTPFVSPEVNRQEEISDLATIASGLPVINEEWAISAENWPSQYFLISKVPLRNEMGQILGLLGIRRNVTRWRRAEQARNALSDQLEQTLAAVSDGVIVLDQNFEIRALNPQAAHQLQQDPKQVIGRIIWELFPTEVSVTFQSELQQIQSQSPTRTFEIFIDTLETCWEVNAHFSGTEISLYFRDISDRVLSRRLLEEMADRFQLVTRATNDAVWDYNLLTNEAWYSANYSRLFGGGEQEITHALTQSIDLHWIDRVHPDQRDRVYASFSAAIADGSNTWSEQYRFLRQDGTYADVLDRGYIVRNDSGQAIRFTGAMQDISAIVAVNEQLRLWLRAIESTGNSIIIADAKQPDLPIVYVNPAFEKITGFTAEEVIGRNCRFLQGIDTQQPELEEIRRALSEGVACEVTLRNYRKDGSLFWNQISIAPVRDQQGQLTHIVASQMDVSESKEFESMLLQQATHDALTGLPNRLLFLDRLEQAAARARSGGSPVAVLFIDLDNFKAINDGFGHSEGDVVLQLTAGRLQQCIQEHETVARLSSDEFAILLIGPDVQSRSKTKATAIQSLIAKPFEVMGKPIELTASIGVAIFPNDGQLGRDLLQAADLAVCAAKQQGKNLWCSFSMAMREQLLSRIDIEKDLRQALVDNSFELYFQPQICLSRRRLLGFETLIRWNHPERGLVSPGEFIAIAEESDLIDAIGLWVMRAAGQTLRRWIDQESFTGSFSCNISARQFLRQNFFLKLFEVLQEFQIPPQQLEIELTESSLIESPERFVQWLQEARSMGFKISLDDFGTGYSSLGYLKRLPINTLKIDRSFIRDLSHDSDDQAIVQAIVAMAKVLNLQTVAEGVETLEQAAFLEAIGCDAVQGFFYSPPLPEAEAIAFLHRLNTTQS</sequence>
<feature type="domain" description="PAS" evidence="2">
    <location>
        <begin position="430"/>
        <end position="500"/>
    </location>
</feature>
<keyword evidence="1" id="KW-0812">Transmembrane</keyword>
<dbReference type="NCBIfam" id="TIGR00254">
    <property type="entry name" value="GGDEF"/>
    <property type="match status" value="1"/>
</dbReference>